<keyword evidence="4" id="KW-1185">Reference proteome</keyword>
<evidence type="ECO:0000313" key="4">
    <source>
        <dbReference type="Proteomes" id="UP000247696"/>
    </source>
</evidence>
<dbReference type="RefSeq" id="WP_162620295.1">
    <property type="nucleotide sequence ID" value="NZ_CP024988.1"/>
</dbReference>
<accession>A0A2Z3YRA5</accession>
<dbReference type="InterPro" id="IPR009081">
    <property type="entry name" value="PP-bd_ACP"/>
</dbReference>
<feature type="compositionally biased region" description="Basic and acidic residues" evidence="1">
    <location>
        <begin position="1"/>
        <end position="13"/>
    </location>
</feature>
<reference evidence="4" key="1">
    <citation type="submission" date="2017-11" db="EMBL/GenBank/DDBJ databases">
        <title>Otitis media/interna in a cat caused by the recently described species Corynebacterium provencense.</title>
        <authorList>
            <person name="Kittl S."/>
            <person name="Brodard I."/>
            <person name="Rychener L."/>
            <person name="Jores J."/>
            <person name="Roosje P."/>
            <person name="Gobeli Brawand S."/>
        </authorList>
    </citation>
    <scope>NUCLEOTIDE SEQUENCE [LARGE SCALE GENOMIC DNA]</scope>
    <source>
        <strain evidence="4">17KM38</strain>
    </source>
</reference>
<evidence type="ECO:0000256" key="1">
    <source>
        <dbReference type="SAM" id="MobiDB-lite"/>
    </source>
</evidence>
<proteinExistence type="predicted"/>
<sequence length="345" mass="37061">MTDDSRGTGDRTGDATVPDRPATPLELTVAGAWSARTGVEPVLPGDRFSELGGTSMDVEVVLVELRTALGRDIDASLMADDPTLATLAHRIEERGRRDFLTPSDTCTHLTPGAGDLPKVFCFAGAGASAVTFFGLATALTGVRDLWAFHAHGFHSRGLPDRTLAAHGRRHTPRVTELQPDGPVTLVGHSFGGHVALEVARRLLAEGRVVDRIVLLDTVLDGAGGSVANFADSPVAGPPLRERLRTHWRIATAGIIPRDVRTQHDVFWEQAVRVQNRIRLTDVPDRTVVLVTDENARQEALWRALDGPPEVRRVTGSHLDLLSQPEPLSAVVDAVTGPPPADTDPH</sequence>
<dbReference type="InterPro" id="IPR029058">
    <property type="entry name" value="AB_hydrolase_fold"/>
</dbReference>
<feature type="region of interest" description="Disordered" evidence="1">
    <location>
        <begin position="1"/>
        <end position="24"/>
    </location>
</feature>
<name>A0A2Z3YRA5_9CORY</name>
<dbReference type="Proteomes" id="UP000247696">
    <property type="component" value="Chromosome"/>
</dbReference>
<dbReference type="SMART" id="SM00824">
    <property type="entry name" value="PKS_TE"/>
    <property type="match status" value="1"/>
</dbReference>
<dbReference type="PROSITE" id="PS50075">
    <property type="entry name" value="CARRIER"/>
    <property type="match status" value="1"/>
</dbReference>
<dbReference type="Pfam" id="PF00550">
    <property type="entry name" value="PP-binding"/>
    <property type="match status" value="1"/>
</dbReference>
<dbReference type="Gene3D" id="3.40.50.1820">
    <property type="entry name" value="alpha/beta hydrolase"/>
    <property type="match status" value="1"/>
</dbReference>
<dbReference type="EMBL" id="CP024988">
    <property type="protein sequence ID" value="AWT27468.1"/>
    <property type="molecule type" value="Genomic_DNA"/>
</dbReference>
<dbReference type="SUPFAM" id="SSF47336">
    <property type="entry name" value="ACP-like"/>
    <property type="match status" value="1"/>
</dbReference>
<dbReference type="KEGG" id="cpre:Csp1_27250"/>
<dbReference type="InterPro" id="IPR036736">
    <property type="entry name" value="ACP-like_sf"/>
</dbReference>
<evidence type="ECO:0000259" key="2">
    <source>
        <dbReference type="PROSITE" id="PS50075"/>
    </source>
</evidence>
<dbReference type="Pfam" id="PF00975">
    <property type="entry name" value="Thioesterase"/>
    <property type="match status" value="1"/>
</dbReference>
<organism evidence="3 4">
    <name type="scientific">Corynebacterium provencense</name>
    <dbReference type="NCBI Taxonomy" id="1737425"/>
    <lineage>
        <taxon>Bacteria</taxon>
        <taxon>Bacillati</taxon>
        <taxon>Actinomycetota</taxon>
        <taxon>Actinomycetes</taxon>
        <taxon>Mycobacteriales</taxon>
        <taxon>Corynebacteriaceae</taxon>
        <taxon>Corynebacterium</taxon>
    </lineage>
</organism>
<dbReference type="InterPro" id="IPR001031">
    <property type="entry name" value="Thioesterase"/>
</dbReference>
<dbReference type="SUPFAM" id="SSF53474">
    <property type="entry name" value="alpha/beta-Hydrolases"/>
    <property type="match status" value="1"/>
</dbReference>
<gene>
    <name evidence="3" type="primary">dhbF_3</name>
    <name evidence="3" type="ORF">Csp1_27250</name>
</gene>
<dbReference type="Gene3D" id="1.10.1200.10">
    <property type="entry name" value="ACP-like"/>
    <property type="match status" value="1"/>
</dbReference>
<evidence type="ECO:0000313" key="3">
    <source>
        <dbReference type="EMBL" id="AWT27468.1"/>
    </source>
</evidence>
<protein>
    <submittedName>
        <fullName evidence="3">Dimodular nonribosomal peptide synthase</fullName>
    </submittedName>
</protein>
<dbReference type="STRING" id="1737425.GCA_900049755_01746"/>
<dbReference type="InterPro" id="IPR020802">
    <property type="entry name" value="TesA-like"/>
</dbReference>
<feature type="domain" description="Carrier" evidence="2">
    <location>
        <begin position="20"/>
        <end position="95"/>
    </location>
</feature>
<dbReference type="AlphaFoldDB" id="A0A2Z3YRA5"/>